<keyword evidence="4" id="KW-0964">Secreted</keyword>
<keyword evidence="9" id="KW-0326">Glycosidase</keyword>
<accession>A0A940WKA0</accession>
<dbReference type="Gene3D" id="2.115.10.20">
    <property type="entry name" value="Glycosyl hydrolase domain, family 43"/>
    <property type="match status" value="1"/>
</dbReference>
<dbReference type="GO" id="GO:0046556">
    <property type="term" value="F:alpha-L-arabinofuranosidase activity"/>
    <property type="evidence" value="ECO:0007669"/>
    <property type="project" value="UniProtKB-EC"/>
</dbReference>
<evidence type="ECO:0000256" key="4">
    <source>
        <dbReference type="ARBA" id="ARBA00022525"/>
    </source>
</evidence>
<comment type="caution">
    <text evidence="14">The sequence shown here is derived from an EMBL/GenBank/DDBJ whole genome shotgun (WGS) entry which is preliminary data.</text>
</comment>
<comment type="catalytic activity">
    <reaction evidence="1">
        <text>Hydrolysis of terminal non-reducing alpha-L-arabinofuranoside residues in alpha-L-arabinosides.</text>
        <dbReference type="EC" id="3.2.1.55"/>
    </reaction>
</comment>
<evidence type="ECO:0000313" key="15">
    <source>
        <dbReference type="Proteomes" id="UP000674234"/>
    </source>
</evidence>
<dbReference type="RefSeq" id="WP_210156736.1">
    <property type="nucleotide sequence ID" value="NZ_JAFCNB010000008.1"/>
</dbReference>
<reference evidence="14" key="1">
    <citation type="submission" date="2021-02" db="EMBL/GenBank/DDBJ databases">
        <title>Draft genome sequence of Microbispora sp. RL4-1S isolated from rice leaves in Thailand.</title>
        <authorList>
            <person name="Muangham S."/>
            <person name="Duangmal K."/>
        </authorList>
    </citation>
    <scope>NUCLEOTIDE SEQUENCE</scope>
    <source>
        <strain evidence="14">RL4-1S</strain>
    </source>
</reference>
<feature type="domain" description="Ricin B lectin" evidence="13">
    <location>
        <begin position="27"/>
        <end position="153"/>
    </location>
</feature>
<feature type="region of interest" description="Disordered" evidence="11">
    <location>
        <begin position="150"/>
        <end position="173"/>
    </location>
</feature>
<dbReference type="GO" id="GO:0005576">
    <property type="term" value="C:extracellular region"/>
    <property type="evidence" value="ECO:0007669"/>
    <property type="project" value="UniProtKB-SubCell"/>
</dbReference>
<evidence type="ECO:0000256" key="1">
    <source>
        <dbReference type="ARBA" id="ARBA00001462"/>
    </source>
</evidence>
<dbReference type="Gene3D" id="2.80.10.50">
    <property type="match status" value="3"/>
</dbReference>
<proteinExistence type="predicted"/>
<organism evidence="14 15">
    <name type="scientific">Microbispora oryzae</name>
    <dbReference type="NCBI Taxonomy" id="2806554"/>
    <lineage>
        <taxon>Bacteria</taxon>
        <taxon>Bacillati</taxon>
        <taxon>Actinomycetota</taxon>
        <taxon>Actinomycetes</taxon>
        <taxon>Streptosporangiales</taxon>
        <taxon>Streptosporangiaceae</taxon>
        <taxon>Microbispora</taxon>
    </lineage>
</organism>
<dbReference type="PROSITE" id="PS50231">
    <property type="entry name" value="RICIN_B_LECTIN"/>
    <property type="match status" value="1"/>
</dbReference>
<dbReference type="EMBL" id="JAFCNB010000008">
    <property type="protein sequence ID" value="MBP2705452.1"/>
    <property type="molecule type" value="Genomic_DNA"/>
</dbReference>
<feature type="signal peptide" evidence="12">
    <location>
        <begin position="1"/>
        <end position="25"/>
    </location>
</feature>
<evidence type="ECO:0000256" key="6">
    <source>
        <dbReference type="ARBA" id="ARBA00022729"/>
    </source>
</evidence>
<comment type="subcellular location">
    <subcellularLocation>
        <location evidence="2">Secreted</location>
    </subcellularLocation>
</comment>
<dbReference type="GO" id="GO:0046373">
    <property type="term" value="P:L-arabinose metabolic process"/>
    <property type="evidence" value="ECO:0007669"/>
    <property type="project" value="InterPro"/>
</dbReference>
<sequence>MSVRLTAVLATLLATALTWSAPASAATTPLVGVGSGRCLDVTGVSQSNGAQAQIWDCNGQANQQWTTTSASELRVYGSKCLDVNGGSTADGASVIIWDCNGQNNQKWRLNSDGTITAVGANKCLDVAAAGTANGTKVQIWTCHGGTNQKWNTGTPVSPSASPSSSPPPTGTCDLPSTYRWTSTGALATPKSGWVSLKDFTNVVYNGKHLVYATTHDNGSSWGSMAFSTFTNWSDMASATQTGMNSGTVAPTLFYFAPKNIWVLAYQWGGTAFSYRTSSDPTNPNGWSSAQTLSTASISGSGTGPIDQTLIGDDQNMYLFFAGDNGKIYRQSMPIGNFPGSFGSNYTQIMSDSTNNLFEAVEVYKLQGQTKYLMIVEAIGSQGRYFRSFTATSLSGSWTPQATSESNPFAGKANSGATWTNDISHGDLVRNNPDQTKTVDPCNLQLLYQGRATNSNGVDYGLLPYRPGLLTLQR</sequence>
<evidence type="ECO:0000256" key="11">
    <source>
        <dbReference type="SAM" id="MobiDB-lite"/>
    </source>
</evidence>
<evidence type="ECO:0000256" key="8">
    <source>
        <dbReference type="ARBA" id="ARBA00023277"/>
    </source>
</evidence>
<evidence type="ECO:0000259" key="13">
    <source>
        <dbReference type="SMART" id="SM00458"/>
    </source>
</evidence>
<gene>
    <name evidence="14" type="ORF">JOL79_16700</name>
</gene>
<dbReference type="InterPro" id="IPR005193">
    <property type="entry name" value="GH62_arabinosidase"/>
</dbReference>
<keyword evidence="7" id="KW-0378">Hydrolase</keyword>
<protein>
    <recommendedName>
        <fullName evidence="3">non-reducing end alpha-L-arabinofuranosidase</fullName>
        <ecNumber evidence="3">3.2.1.55</ecNumber>
    </recommendedName>
</protein>
<feature type="chain" id="PRO_5038063790" description="non-reducing end alpha-L-arabinofuranosidase" evidence="12">
    <location>
        <begin position="26"/>
        <end position="473"/>
    </location>
</feature>
<dbReference type="SMART" id="SM00458">
    <property type="entry name" value="RICIN"/>
    <property type="match status" value="1"/>
</dbReference>
<evidence type="ECO:0000256" key="3">
    <source>
        <dbReference type="ARBA" id="ARBA00012670"/>
    </source>
</evidence>
<keyword evidence="6 12" id="KW-0732">Signal</keyword>
<keyword evidence="10" id="KW-0624">Polysaccharide degradation</keyword>
<keyword evidence="8" id="KW-0119">Carbohydrate metabolism</keyword>
<dbReference type="Pfam" id="PF00652">
    <property type="entry name" value="Ricin_B_lectin"/>
    <property type="match status" value="1"/>
</dbReference>
<dbReference type="CDD" id="cd08987">
    <property type="entry name" value="GH62"/>
    <property type="match status" value="1"/>
</dbReference>
<dbReference type="PANTHER" id="PTHR40631:SF1">
    <property type="entry name" value="ALPHA-L-ARABINOFURANOSIDASE AXHA-2-RELATED"/>
    <property type="match status" value="1"/>
</dbReference>
<dbReference type="AlphaFoldDB" id="A0A940WKA0"/>
<keyword evidence="15" id="KW-1185">Reference proteome</keyword>
<evidence type="ECO:0000256" key="7">
    <source>
        <dbReference type="ARBA" id="ARBA00022801"/>
    </source>
</evidence>
<evidence type="ECO:0000256" key="9">
    <source>
        <dbReference type="ARBA" id="ARBA00023295"/>
    </source>
</evidence>
<dbReference type="GO" id="GO:0045493">
    <property type="term" value="P:xylan catabolic process"/>
    <property type="evidence" value="ECO:0007669"/>
    <property type="project" value="UniProtKB-KW"/>
</dbReference>
<evidence type="ECO:0000256" key="10">
    <source>
        <dbReference type="ARBA" id="ARBA00023326"/>
    </source>
</evidence>
<dbReference type="PANTHER" id="PTHR40631">
    <property type="entry name" value="ALPHA-L-ARABINOFURANOSIDASE AXHA-2-RELATED"/>
    <property type="match status" value="1"/>
</dbReference>
<dbReference type="InterPro" id="IPR023296">
    <property type="entry name" value="Glyco_hydro_beta-prop_sf"/>
</dbReference>
<dbReference type="CDD" id="cd23418">
    <property type="entry name" value="beta-trefoil_Ricin_XLN-like"/>
    <property type="match status" value="1"/>
</dbReference>
<dbReference type="EC" id="3.2.1.55" evidence="3"/>
<evidence type="ECO:0000256" key="2">
    <source>
        <dbReference type="ARBA" id="ARBA00004613"/>
    </source>
</evidence>
<name>A0A940WKA0_9ACTN</name>
<dbReference type="Proteomes" id="UP000674234">
    <property type="component" value="Unassembled WGS sequence"/>
</dbReference>
<dbReference type="InterPro" id="IPR000772">
    <property type="entry name" value="Ricin_B_lectin"/>
</dbReference>
<evidence type="ECO:0000256" key="5">
    <source>
        <dbReference type="ARBA" id="ARBA00022651"/>
    </source>
</evidence>
<dbReference type="NCBIfam" id="NF035930">
    <property type="entry name" value="lectin_2"/>
    <property type="match status" value="1"/>
</dbReference>
<evidence type="ECO:0000256" key="12">
    <source>
        <dbReference type="SAM" id="SignalP"/>
    </source>
</evidence>
<dbReference type="InterPro" id="IPR035992">
    <property type="entry name" value="Ricin_B-like_lectins"/>
</dbReference>
<evidence type="ECO:0000313" key="14">
    <source>
        <dbReference type="EMBL" id="MBP2705452.1"/>
    </source>
</evidence>
<dbReference type="SUPFAM" id="SSF50370">
    <property type="entry name" value="Ricin B-like lectins"/>
    <property type="match status" value="1"/>
</dbReference>
<keyword evidence="5" id="KW-0858">Xylan degradation</keyword>
<dbReference type="Pfam" id="PF03664">
    <property type="entry name" value="Glyco_hydro_62"/>
    <property type="match status" value="1"/>
</dbReference>
<dbReference type="SUPFAM" id="SSF75005">
    <property type="entry name" value="Arabinanase/levansucrase/invertase"/>
    <property type="match status" value="1"/>
</dbReference>